<dbReference type="Proteomes" id="UP000252167">
    <property type="component" value="Unassembled WGS sequence"/>
</dbReference>
<dbReference type="InterPro" id="IPR050832">
    <property type="entry name" value="Bact_Acetyltransf"/>
</dbReference>
<dbReference type="Pfam" id="PF00583">
    <property type="entry name" value="Acetyltransf_1"/>
    <property type="match status" value="1"/>
</dbReference>
<evidence type="ECO:0000256" key="1">
    <source>
        <dbReference type="ARBA" id="ARBA00022679"/>
    </source>
</evidence>
<evidence type="ECO:0000259" key="3">
    <source>
        <dbReference type="PROSITE" id="PS51186"/>
    </source>
</evidence>
<keyword evidence="2" id="KW-0012">Acyltransferase</keyword>
<protein>
    <submittedName>
        <fullName evidence="4">GNAT family N-acetyltransferase</fullName>
    </submittedName>
</protein>
<dbReference type="CDD" id="cd04301">
    <property type="entry name" value="NAT_SF"/>
    <property type="match status" value="1"/>
</dbReference>
<evidence type="ECO:0000313" key="5">
    <source>
        <dbReference type="Proteomes" id="UP000252167"/>
    </source>
</evidence>
<dbReference type="InterPro" id="IPR000182">
    <property type="entry name" value="GNAT_dom"/>
</dbReference>
<name>A0A365YJT0_9MICC</name>
<keyword evidence="5" id="KW-1185">Reference proteome</keyword>
<dbReference type="GO" id="GO:0016747">
    <property type="term" value="F:acyltransferase activity, transferring groups other than amino-acyl groups"/>
    <property type="evidence" value="ECO:0007669"/>
    <property type="project" value="InterPro"/>
</dbReference>
<keyword evidence="1 4" id="KW-0808">Transferase</keyword>
<dbReference type="InterPro" id="IPR016181">
    <property type="entry name" value="Acyl_CoA_acyltransferase"/>
</dbReference>
<sequence length="177" mass="19479">MSLIDKFRVTCDGLVIEPAAPADFERVGNLTVDAYLAAGHFDDPQHEYMQFVRRVADRAAKAEVYVARREGAVIASMTLVPFGSEYADIARAGELEIRMLSVDPAAQRSGAGKAMVLAAIERARQLPEVHAVSLTTGGNWTAARAFYESLGFAHCAQRDWYVPNTEILLVVYTMDLR</sequence>
<dbReference type="PANTHER" id="PTHR43877">
    <property type="entry name" value="AMINOALKYLPHOSPHONATE N-ACETYLTRANSFERASE-RELATED-RELATED"/>
    <property type="match status" value="1"/>
</dbReference>
<evidence type="ECO:0000313" key="4">
    <source>
        <dbReference type="EMBL" id="RBM02799.1"/>
    </source>
</evidence>
<dbReference type="PROSITE" id="PS51186">
    <property type="entry name" value="GNAT"/>
    <property type="match status" value="1"/>
</dbReference>
<dbReference type="RefSeq" id="WP_113606725.1">
    <property type="nucleotide sequence ID" value="NZ_POAF01000002.1"/>
</dbReference>
<dbReference type="Gene3D" id="3.40.630.30">
    <property type="match status" value="1"/>
</dbReference>
<dbReference type="AlphaFoldDB" id="A0A365YJT0"/>
<feature type="domain" description="N-acetyltransferase" evidence="3">
    <location>
        <begin position="14"/>
        <end position="177"/>
    </location>
</feature>
<gene>
    <name evidence="4" type="ORF">C1H84_05050</name>
</gene>
<dbReference type="SUPFAM" id="SSF55729">
    <property type="entry name" value="Acyl-CoA N-acyltransferases (Nat)"/>
    <property type="match status" value="1"/>
</dbReference>
<evidence type="ECO:0000256" key="2">
    <source>
        <dbReference type="ARBA" id="ARBA00023315"/>
    </source>
</evidence>
<reference evidence="4 5" key="1">
    <citation type="submission" date="2018-01" db="EMBL/GenBank/DDBJ databases">
        <title>Glutamicibacter soli strain NHPC-3 Whole genome sequence and assembly.</title>
        <authorList>
            <person name="Choudhury P."/>
            <person name="Gupta D."/>
            <person name="Sengupta K."/>
            <person name="Jawed A."/>
            <person name="Sultana N."/>
            <person name="Saha P."/>
        </authorList>
    </citation>
    <scope>NUCLEOTIDE SEQUENCE [LARGE SCALE GENOMIC DNA]</scope>
    <source>
        <strain evidence="4 5">NHPC-3</strain>
    </source>
</reference>
<organism evidence="4 5">
    <name type="scientific">Glutamicibacter soli</name>
    <dbReference type="NCBI Taxonomy" id="453836"/>
    <lineage>
        <taxon>Bacteria</taxon>
        <taxon>Bacillati</taxon>
        <taxon>Actinomycetota</taxon>
        <taxon>Actinomycetes</taxon>
        <taxon>Micrococcales</taxon>
        <taxon>Micrococcaceae</taxon>
        <taxon>Glutamicibacter</taxon>
    </lineage>
</organism>
<accession>A0A365YJT0</accession>
<dbReference type="EMBL" id="POAF01000002">
    <property type="protein sequence ID" value="RBM02799.1"/>
    <property type="molecule type" value="Genomic_DNA"/>
</dbReference>
<comment type="caution">
    <text evidence="4">The sequence shown here is derived from an EMBL/GenBank/DDBJ whole genome shotgun (WGS) entry which is preliminary data.</text>
</comment>
<proteinExistence type="predicted"/>